<dbReference type="Proteomes" id="UP000193144">
    <property type="component" value="Unassembled WGS sequence"/>
</dbReference>
<protein>
    <submittedName>
        <fullName evidence="2">Uncharacterized protein</fullName>
    </submittedName>
</protein>
<sequence>MVMEDATAVHPVPMVTTDPTELAKMPRCLRLTSRDISVKSEDLNWKERKPFLEGLRAMENGELSEWARRIDDVFNAPKSVVPFEKNQVHLKTSEGKSGYSNASRIQLTQTSGEEKFRL</sequence>
<reference evidence="2 3" key="1">
    <citation type="submission" date="2016-07" db="EMBL/GenBank/DDBJ databases">
        <title>Pervasive Adenine N6-methylation of Active Genes in Fungi.</title>
        <authorList>
            <consortium name="DOE Joint Genome Institute"/>
            <person name="Mondo S.J."/>
            <person name="Dannebaum R.O."/>
            <person name="Kuo R.C."/>
            <person name="Labutti K."/>
            <person name="Haridas S."/>
            <person name="Kuo A."/>
            <person name="Salamov A."/>
            <person name="Ahrendt S.R."/>
            <person name="Lipzen A."/>
            <person name="Sullivan W."/>
            <person name="Andreopoulos W.B."/>
            <person name="Clum A."/>
            <person name="Lindquist E."/>
            <person name="Daum C."/>
            <person name="Ramamoorthy G.K."/>
            <person name="Gryganskyi A."/>
            <person name="Culley D."/>
            <person name="Magnuson J.K."/>
            <person name="James T.Y."/>
            <person name="O'Malley M.A."/>
            <person name="Stajich J.E."/>
            <person name="Spatafora J.W."/>
            <person name="Visel A."/>
            <person name="Grigoriev I.V."/>
        </authorList>
    </citation>
    <scope>NUCLEOTIDE SEQUENCE [LARGE SCALE GENOMIC DNA]</scope>
    <source>
        <strain evidence="2 3">CBS 115471</strain>
    </source>
</reference>
<proteinExistence type="predicted"/>
<dbReference type="EMBL" id="MCFA01000151">
    <property type="protein sequence ID" value="ORY03066.1"/>
    <property type="molecule type" value="Genomic_DNA"/>
</dbReference>
<feature type="compositionally biased region" description="Polar residues" evidence="1">
    <location>
        <begin position="98"/>
        <end position="111"/>
    </location>
</feature>
<evidence type="ECO:0000313" key="3">
    <source>
        <dbReference type="Proteomes" id="UP000193144"/>
    </source>
</evidence>
<gene>
    <name evidence="2" type="ORF">BCR34DRAFT_667542</name>
</gene>
<keyword evidence="3" id="KW-1185">Reference proteome</keyword>
<organism evidence="2 3">
    <name type="scientific">Clohesyomyces aquaticus</name>
    <dbReference type="NCBI Taxonomy" id="1231657"/>
    <lineage>
        <taxon>Eukaryota</taxon>
        <taxon>Fungi</taxon>
        <taxon>Dikarya</taxon>
        <taxon>Ascomycota</taxon>
        <taxon>Pezizomycotina</taxon>
        <taxon>Dothideomycetes</taxon>
        <taxon>Pleosporomycetidae</taxon>
        <taxon>Pleosporales</taxon>
        <taxon>Lindgomycetaceae</taxon>
        <taxon>Clohesyomyces</taxon>
    </lineage>
</organism>
<comment type="caution">
    <text evidence="2">The sequence shown here is derived from an EMBL/GenBank/DDBJ whole genome shotgun (WGS) entry which is preliminary data.</text>
</comment>
<accession>A0A1Y1YYP6</accession>
<dbReference type="AlphaFoldDB" id="A0A1Y1YYP6"/>
<feature type="region of interest" description="Disordered" evidence="1">
    <location>
        <begin position="90"/>
        <end position="118"/>
    </location>
</feature>
<evidence type="ECO:0000256" key="1">
    <source>
        <dbReference type="SAM" id="MobiDB-lite"/>
    </source>
</evidence>
<evidence type="ECO:0000313" key="2">
    <source>
        <dbReference type="EMBL" id="ORY03066.1"/>
    </source>
</evidence>
<name>A0A1Y1YYP6_9PLEO</name>